<organism evidence="2">
    <name type="scientific">mine drainage metagenome</name>
    <dbReference type="NCBI Taxonomy" id="410659"/>
    <lineage>
        <taxon>unclassified sequences</taxon>
        <taxon>metagenomes</taxon>
        <taxon>ecological metagenomes</taxon>
    </lineage>
</organism>
<dbReference type="EMBL" id="AUZZ01003122">
    <property type="protein sequence ID" value="EQD57854.1"/>
    <property type="molecule type" value="Genomic_DNA"/>
</dbReference>
<dbReference type="AlphaFoldDB" id="T1BXG0"/>
<protein>
    <submittedName>
        <fullName evidence="2">Squalene hopene cyclase</fullName>
    </submittedName>
</protein>
<dbReference type="SUPFAM" id="SSF81853">
    <property type="entry name" value="Family 10 polysaccharide lyase"/>
    <property type="match status" value="1"/>
</dbReference>
<reference evidence="2" key="2">
    <citation type="journal article" date="2014" name="ISME J.">
        <title>Microbial stratification in low pH oxic and suboxic macroscopic growths along an acid mine drainage.</title>
        <authorList>
            <person name="Mendez-Garcia C."/>
            <person name="Mesa V."/>
            <person name="Sprenger R.R."/>
            <person name="Richter M."/>
            <person name="Diez M.S."/>
            <person name="Solano J."/>
            <person name="Bargiela R."/>
            <person name="Golyshina O.V."/>
            <person name="Manteca A."/>
            <person name="Ramos J.L."/>
            <person name="Gallego J.R."/>
            <person name="Llorente I."/>
            <person name="Martins Dos Santos V.A."/>
            <person name="Jensen O.N."/>
            <person name="Pelaez A.I."/>
            <person name="Sanchez J."/>
            <person name="Ferrer M."/>
        </authorList>
    </citation>
    <scope>NUCLEOTIDE SEQUENCE</scope>
</reference>
<evidence type="ECO:0000313" key="2">
    <source>
        <dbReference type="EMBL" id="EQD57854.1"/>
    </source>
</evidence>
<evidence type="ECO:0000259" key="1">
    <source>
        <dbReference type="Pfam" id="PF13243"/>
    </source>
</evidence>
<reference evidence="2" key="1">
    <citation type="submission" date="2013-08" db="EMBL/GenBank/DDBJ databases">
        <authorList>
            <person name="Mendez C."/>
            <person name="Richter M."/>
            <person name="Ferrer M."/>
            <person name="Sanchez J."/>
        </authorList>
    </citation>
    <scope>NUCLEOTIDE SEQUENCE</scope>
</reference>
<dbReference type="Gene3D" id="1.50.10.20">
    <property type="match status" value="1"/>
</dbReference>
<name>T1BXG0_9ZZZZ</name>
<comment type="caution">
    <text evidence="2">The sequence shown here is derived from an EMBL/GenBank/DDBJ whole genome shotgun (WGS) entry which is preliminary data.</text>
</comment>
<gene>
    <name evidence="2" type="ORF">B2A_04629</name>
</gene>
<sequence>ALESAGDTGSPCLRKAADWLKNKQITSQRGDWAIQRPKLPPGGWAFQYANAHYPDLDDTAVVAWILERSHLRAAYLDAIEKAITWTVGMTK</sequence>
<dbReference type="InterPro" id="IPR032696">
    <property type="entry name" value="SQ_cyclase_C"/>
</dbReference>
<feature type="domain" description="Squalene cyclase C-terminal" evidence="1">
    <location>
        <begin position="3"/>
        <end position="90"/>
    </location>
</feature>
<accession>T1BXG0</accession>
<feature type="non-terminal residue" evidence="2">
    <location>
        <position position="1"/>
    </location>
</feature>
<proteinExistence type="predicted"/>
<dbReference type="Pfam" id="PF13243">
    <property type="entry name" value="SQHop_cyclase_C"/>
    <property type="match status" value="1"/>
</dbReference>